<dbReference type="InterPro" id="IPR023222">
    <property type="entry name" value="PsbQ-like_dom_sf"/>
</dbReference>
<evidence type="ECO:0000256" key="6">
    <source>
        <dbReference type="ARBA" id="ARBA00023306"/>
    </source>
</evidence>
<evidence type="ECO:0000313" key="11">
    <source>
        <dbReference type="EMBL" id="CAI9776913.1"/>
    </source>
</evidence>
<dbReference type="GO" id="GO:0000076">
    <property type="term" value="P:DNA replication checkpoint signaling"/>
    <property type="evidence" value="ECO:0007669"/>
    <property type="project" value="UniProtKB-UniRule"/>
</dbReference>
<evidence type="ECO:0000256" key="3">
    <source>
        <dbReference type="ARBA" id="ARBA00022763"/>
    </source>
</evidence>
<organism evidence="11 12">
    <name type="scientific">Fraxinus pennsylvanica</name>
    <dbReference type="NCBI Taxonomy" id="56036"/>
    <lineage>
        <taxon>Eukaryota</taxon>
        <taxon>Viridiplantae</taxon>
        <taxon>Streptophyta</taxon>
        <taxon>Embryophyta</taxon>
        <taxon>Tracheophyta</taxon>
        <taxon>Spermatophyta</taxon>
        <taxon>Magnoliopsida</taxon>
        <taxon>eudicotyledons</taxon>
        <taxon>Gunneridae</taxon>
        <taxon>Pentapetalae</taxon>
        <taxon>asterids</taxon>
        <taxon>lamiids</taxon>
        <taxon>Lamiales</taxon>
        <taxon>Oleaceae</taxon>
        <taxon>Oleeae</taxon>
        <taxon>Fraxinus</taxon>
    </lineage>
</organism>
<dbReference type="Pfam" id="PF21329">
    <property type="entry name" value="CYP38_PsbQ-like"/>
    <property type="match status" value="1"/>
</dbReference>
<evidence type="ECO:0000256" key="7">
    <source>
        <dbReference type="RuleBase" id="RU366049"/>
    </source>
</evidence>
<name>A0AAD1ZWK1_9LAMI</name>
<dbReference type="Proteomes" id="UP000834106">
    <property type="component" value="Chromosome 15"/>
</dbReference>
<protein>
    <submittedName>
        <fullName evidence="11">Uncharacterized protein</fullName>
    </submittedName>
</protein>
<dbReference type="Pfam" id="PF07962">
    <property type="entry name" value="Swi3"/>
    <property type="match status" value="1"/>
</dbReference>
<proteinExistence type="inferred from homology"/>
<keyword evidence="5 7" id="KW-0539">Nucleus</keyword>
<comment type="similarity">
    <text evidence="2 7">Belongs to the CSM3 family.</text>
</comment>
<evidence type="ECO:0000256" key="2">
    <source>
        <dbReference type="ARBA" id="ARBA00006075"/>
    </source>
</evidence>
<dbReference type="InterPro" id="IPR040038">
    <property type="entry name" value="TIPIN/Csm3/Swi3"/>
</dbReference>
<feature type="domain" description="Peptidyl-prolyl cis-trans isomerase CYP38-like PsbQ-like" evidence="10">
    <location>
        <begin position="85"/>
        <end position="153"/>
    </location>
</feature>
<comment type="subcellular location">
    <subcellularLocation>
        <location evidence="1 7">Nucleus</location>
    </subcellularLocation>
</comment>
<dbReference type="InterPro" id="IPR012923">
    <property type="entry name" value="Csm3"/>
</dbReference>
<keyword evidence="12" id="KW-1185">Reference proteome</keyword>
<evidence type="ECO:0000256" key="1">
    <source>
        <dbReference type="ARBA" id="ARBA00004123"/>
    </source>
</evidence>
<dbReference type="InterPro" id="IPR048563">
    <property type="entry name" value="CYP38_PsbQ-like"/>
</dbReference>
<dbReference type="GO" id="GO:0031297">
    <property type="term" value="P:replication fork processing"/>
    <property type="evidence" value="ECO:0007669"/>
    <property type="project" value="UniProtKB-UniRule"/>
</dbReference>
<comment type="function">
    <text evidence="7">Plays an important role in the control of DNA replication and the maintenance of replication fork stability.</text>
</comment>
<evidence type="ECO:0000256" key="5">
    <source>
        <dbReference type="ARBA" id="ARBA00023242"/>
    </source>
</evidence>
<accession>A0AAD1ZWK1</accession>
<feature type="region of interest" description="Disordered" evidence="8">
    <location>
        <begin position="214"/>
        <end position="237"/>
    </location>
</feature>
<evidence type="ECO:0000256" key="8">
    <source>
        <dbReference type="SAM" id="MobiDB-lite"/>
    </source>
</evidence>
<dbReference type="PANTHER" id="PTHR13220:SF11">
    <property type="entry name" value="TIMELESS-INTERACTING PROTEIN"/>
    <property type="match status" value="1"/>
</dbReference>
<evidence type="ECO:0000313" key="12">
    <source>
        <dbReference type="Proteomes" id="UP000834106"/>
    </source>
</evidence>
<keyword evidence="6 7" id="KW-0131">Cell cycle</keyword>
<dbReference type="GO" id="GO:0043111">
    <property type="term" value="P:replication fork arrest"/>
    <property type="evidence" value="ECO:0007669"/>
    <property type="project" value="TreeGrafter"/>
</dbReference>
<sequence>MAFPNLESFPPTAGASTSNGTDDSNKKDRKPYTITKLRESWTNPKHEKFLEALHLFPKLVQSINCKSSKSWHFALHRSIQFSPFQNVRQASRALKEGRTLIVGGLAKSKVDDGIELLNKLETGLDELQNIAEDKNRDAVAPKQKELLNYVGGILTTFLQVNDLRHLLGLYAEWHSRLIPYYSFDQFVHNVEQVRTTNRVRRCIRELRGTVAHGEDPAKLHESQVQQENPGHDQDFGEKTSKIFHSTSLEVFIEKQNKVWST</sequence>
<dbReference type="GO" id="GO:0006974">
    <property type="term" value="P:DNA damage response"/>
    <property type="evidence" value="ECO:0007669"/>
    <property type="project" value="UniProtKB-KW"/>
</dbReference>
<dbReference type="EMBL" id="OU503050">
    <property type="protein sequence ID" value="CAI9776913.1"/>
    <property type="molecule type" value="Genomic_DNA"/>
</dbReference>
<gene>
    <name evidence="11" type="ORF">FPE_LOCUS24343</name>
</gene>
<keyword evidence="4" id="KW-0793">Thylakoid</keyword>
<dbReference type="PANTHER" id="PTHR13220">
    <property type="entry name" value="TIMELESS INTERACTING-RELATED"/>
    <property type="match status" value="1"/>
</dbReference>
<evidence type="ECO:0000259" key="9">
    <source>
        <dbReference type="Pfam" id="PF07962"/>
    </source>
</evidence>
<evidence type="ECO:0000259" key="10">
    <source>
        <dbReference type="Pfam" id="PF21329"/>
    </source>
</evidence>
<reference evidence="11" key="1">
    <citation type="submission" date="2023-05" db="EMBL/GenBank/DDBJ databases">
        <authorList>
            <person name="Huff M."/>
        </authorList>
    </citation>
    <scope>NUCLEOTIDE SEQUENCE</scope>
</reference>
<dbReference type="GO" id="GO:0003677">
    <property type="term" value="F:DNA binding"/>
    <property type="evidence" value="ECO:0007669"/>
    <property type="project" value="TreeGrafter"/>
</dbReference>
<dbReference type="AlphaFoldDB" id="A0AAD1ZWK1"/>
<dbReference type="Gene3D" id="1.20.120.290">
    <property type="entry name" value="Oxygen-evolving enhancer protein 3 (PsbQ), four-helix up-down bundle"/>
    <property type="match status" value="1"/>
</dbReference>
<keyword evidence="3 7" id="KW-0227">DNA damage</keyword>
<dbReference type="GO" id="GO:0031298">
    <property type="term" value="C:replication fork protection complex"/>
    <property type="evidence" value="ECO:0007669"/>
    <property type="project" value="TreeGrafter"/>
</dbReference>
<feature type="region of interest" description="Disordered" evidence="8">
    <location>
        <begin position="1"/>
        <end position="31"/>
    </location>
</feature>
<feature type="domain" description="Chromosome segregation in meiosis protein 3" evidence="9">
    <location>
        <begin position="158"/>
        <end position="208"/>
    </location>
</feature>
<evidence type="ECO:0000256" key="4">
    <source>
        <dbReference type="ARBA" id="ARBA00023078"/>
    </source>
</evidence>